<gene>
    <name evidence="2" type="ORF">PARMNEM_LOCUS8710</name>
</gene>
<evidence type="ECO:0000313" key="2">
    <source>
        <dbReference type="EMBL" id="CAK1588018.1"/>
    </source>
</evidence>
<name>A0AAV1KZB2_9NEOP</name>
<feature type="region of interest" description="Disordered" evidence="1">
    <location>
        <begin position="1"/>
        <end position="22"/>
    </location>
</feature>
<proteinExistence type="predicted"/>
<evidence type="ECO:0000313" key="3">
    <source>
        <dbReference type="Proteomes" id="UP001314205"/>
    </source>
</evidence>
<dbReference type="Gene3D" id="3.30.420.10">
    <property type="entry name" value="Ribonuclease H-like superfamily/Ribonuclease H"/>
    <property type="match status" value="1"/>
</dbReference>
<dbReference type="EMBL" id="CAVLGL010000082">
    <property type="protein sequence ID" value="CAK1588018.1"/>
    <property type="molecule type" value="Genomic_DNA"/>
</dbReference>
<protein>
    <submittedName>
        <fullName evidence="2">Uncharacterized protein</fullName>
    </submittedName>
</protein>
<dbReference type="GO" id="GO:0003676">
    <property type="term" value="F:nucleic acid binding"/>
    <property type="evidence" value="ECO:0007669"/>
    <property type="project" value="InterPro"/>
</dbReference>
<sequence length="232" mass="26811">MPLKRMPPKTPLANKNSSPMLEVPATPITEQSKSETNISNFDDSFVTTRRKNNNSELNHFMKEMKDMLSNDTSQNQQKISSLESRINEVVSQNSEIMDTLSCISSQYDNLNDKFQTLLAERKDRAYIRKLEDKISSLEQLLHASKVELKNIPKNNAETKEKLCCIVQKTAQTLDVHWVFYQDSAPAHRAKSTQDWLAAREIDFIRHEDWPSSSPDLNPLDYKIWQHLEKKAC</sequence>
<dbReference type="InterPro" id="IPR036397">
    <property type="entry name" value="RNaseH_sf"/>
</dbReference>
<keyword evidence="3" id="KW-1185">Reference proteome</keyword>
<accession>A0AAV1KZB2</accession>
<dbReference type="Proteomes" id="UP001314205">
    <property type="component" value="Unassembled WGS sequence"/>
</dbReference>
<comment type="caution">
    <text evidence="2">The sequence shown here is derived from an EMBL/GenBank/DDBJ whole genome shotgun (WGS) entry which is preliminary data.</text>
</comment>
<reference evidence="2 3" key="1">
    <citation type="submission" date="2023-11" db="EMBL/GenBank/DDBJ databases">
        <authorList>
            <person name="Hedman E."/>
            <person name="Englund M."/>
            <person name="Stromberg M."/>
            <person name="Nyberg Akerstrom W."/>
            <person name="Nylinder S."/>
            <person name="Jareborg N."/>
            <person name="Kallberg Y."/>
            <person name="Kronander E."/>
        </authorList>
    </citation>
    <scope>NUCLEOTIDE SEQUENCE [LARGE SCALE GENOMIC DNA]</scope>
</reference>
<dbReference type="AlphaFoldDB" id="A0AAV1KZB2"/>
<organism evidence="2 3">
    <name type="scientific">Parnassius mnemosyne</name>
    <name type="common">clouded apollo</name>
    <dbReference type="NCBI Taxonomy" id="213953"/>
    <lineage>
        <taxon>Eukaryota</taxon>
        <taxon>Metazoa</taxon>
        <taxon>Ecdysozoa</taxon>
        <taxon>Arthropoda</taxon>
        <taxon>Hexapoda</taxon>
        <taxon>Insecta</taxon>
        <taxon>Pterygota</taxon>
        <taxon>Neoptera</taxon>
        <taxon>Endopterygota</taxon>
        <taxon>Lepidoptera</taxon>
        <taxon>Glossata</taxon>
        <taxon>Ditrysia</taxon>
        <taxon>Papilionoidea</taxon>
        <taxon>Papilionidae</taxon>
        <taxon>Parnassiinae</taxon>
        <taxon>Parnassini</taxon>
        <taxon>Parnassius</taxon>
        <taxon>Driopa</taxon>
    </lineage>
</organism>
<evidence type="ECO:0000256" key="1">
    <source>
        <dbReference type="SAM" id="MobiDB-lite"/>
    </source>
</evidence>